<keyword evidence="9" id="KW-0479">Metal-binding</keyword>
<evidence type="ECO:0000259" key="11">
    <source>
        <dbReference type="PROSITE" id="PS50142"/>
    </source>
</evidence>
<evidence type="ECO:0000256" key="6">
    <source>
        <dbReference type="ARBA" id="ARBA00022759"/>
    </source>
</evidence>
<keyword evidence="13" id="KW-1185">Reference proteome</keyword>
<dbReference type="HOGENOM" id="CLU_000907_1_3_0"/>
<comment type="catalytic activity">
    <reaction evidence="1 9">
        <text>Endonucleolytic cleavage to 5'-phosphomonoester.</text>
        <dbReference type="EC" id="3.1.26.3"/>
    </reaction>
</comment>
<keyword evidence="7 9" id="KW-0378">Hydrolase</keyword>
<comment type="similarity">
    <text evidence="2">Belongs to the ribonuclease III family.</text>
</comment>
<evidence type="ECO:0000256" key="4">
    <source>
        <dbReference type="ARBA" id="ARBA00022664"/>
    </source>
</evidence>
<dbReference type="GO" id="GO:0046872">
    <property type="term" value="F:metal ion binding"/>
    <property type="evidence" value="ECO:0007669"/>
    <property type="project" value="UniProtKB-KW"/>
</dbReference>
<dbReference type="CDD" id="cd00593">
    <property type="entry name" value="RIBOc"/>
    <property type="match status" value="1"/>
</dbReference>
<keyword evidence="9" id="KW-0460">Magnesium</keyword>
<dbReference type="GO" id="GO:0006397">
    <property type="term" value="P:mRNA processing"/>
    <property type="evidence" value="ECO:0007669"/>
    <property type="project" value="UniProtKB-UniRule"/>
</dbReference>
<dbReference type="Pfam" id="PF00035">
    <property type="entry name" value="dsrm"/>
    <property type="match status" value="1"/>
</dbReference>
<evidence type="ECO:0000256" key="3">
    <source>
        <dbReference type="ARBA" id="ARBA00022552"/>
    </source>
</evidence>
<evidence type="ECO:0000256" key="2">
    <source>
        <dbReference type="ARBA" id="ARBA00010183"/>
    </source>
</evidence>
<keyword evidence="5 9" id="KW-0540">Nuclease</keyword>
<dbReference type="FunCoup" id="E8MY41">
    <property type="interactions" value="323"/>
</dbReference>
<dbReference type="FunFam" id="1.10.1520.10:FF:000001">
    <property type="entry name" value="Ribonuclease 3"/>
    <property type="match status" value="1"/>
</dbReference>
<feature type="active site" evidence="9">
    <location>
        <position position="127"/>
    </location>
</feature>
<dbReference type="RefSeq" id="WP_013560640.1">
    <property type="nucleotide sequence ID" value="NC_014960.1"/>
</dbReference>
<dbReference type="AlphaFoldDB" id="E8MY41"/>
<dbReference type="SUPFAM" id="SSF54768">
    <property type="entry name" value="dsRNA-binding domain-like"/>
    <property type="match status" value="1"/>
</dbReference>
<name>E8MY41_ANATU</name>
<dbReference type="EMBL" id="AP012029">
    <property type="protein sequence ID" value="BAJ64272.1"/>
    <property type="molecule type" value="Genomic_DNA"/>
</dbReference>
<evidence type="ECO:0000256" key="5">
    <source>
        <dbReference type="ARBA" id="ARBA00022722"/>
    </source>
</evidence>
<organism evidence="12 13">
    <name type="scientific">Anaerolinea thermophila (strain DSM 14523 / JCM 11388 / NBRC 100420 / UNI-1)</name>
    <dbReference type="NCBI Taxonomy" id="926569"/>
    <lineage>
        <taxon>Bacteria</taxon>
        <taxon>Bacillati</taxon>
        <taxon>Chloroflexota</taxon>
        <taxon>Anaerolineae</taxon>
        <taxon>Anaerolineales</taxon>
        <taxon>Anaerolineaceae</taxon>
        <taxon>Anaerolinea</taxon>
    </lineage>
</organism>
<protein>
    <recommendedName>
        <fullName evidence="9">Ribonuclease 3</fullName>
        <ecNumber evidence="9">3.1.26.3</ecNumber>
    </recommendedName>
    <alternativeName>
        <fullName evidence="9">Ribonuclease III</fullName>
        <shortName evidence="9">RNase III</shortName>
    </alternativeName>
</protein>
<comment type="subunit">
    <text evidence="9">Homodimer.</text>
</comment>
<dbReference type="KEGG" id="atm:ANT_22460"/>
<dbReference type="NCBIfam" id="TIGR02191">
    <property type="entry name" value="RNaseIII"/>
    <property type="match status" value="1"/>
</dbReference>
<dbReference type="InterPro" id="IPR000999">
    <property type="entry name" value="RNase_III_dom"/>
</dbReference>
<dbReference type="Proteomes" id="UP000008922">
    <property type="component" value="Chromosome"/>
</dbReference>
<keyword evidence="9" id="KW-0699">rRNA-binding</keyword>
<dbReference type="SMART" id="SM00535">
    <property type="entry name" value="RIBOc"/>
    <property type="match status" value="1"/>
</dbReference>
<dbReference type="EC" id="3.1.26.3" evidence="9"/>
<dbReference type="GO" id="GO:0010468">
    <property type="term" value="P:regulation of gene expression"/>
    <property type="evidence" value="ECO:0007669"/>
    <property type="project" value="TreeGrafter"/>
</dbReference>
<evidence type="ECO:0000313" key="12">
    <source>
        <dbReference type="EMBL" id="BAJ64272.1"/>
    </source>
</evidence>
<gene>
    <name evidence="9 12" type="primary">rnc</name>
    <name evidence="12" type="ordered locus">ANT_22460</name>
</gene>
<dbReference type="PROSITE" id="PS50137">
    <property type="entry name" value="DS_RBD"/>
    <property type="match status" value="1"/>
</dbReference>
<dbReference type="PANTHER" id="PTHR11207">
    <property type="entry name" value="RIBONUCLEASE III"/>
    <property type="match status" value="1"/>
</dbReference>
<dbReference type="GO" id="GO:0006364">
    <property type="term" value="P:rRNA processing"/>
    <property type="evidence" value="ECO:0007669"/>
    <property type="project" value="UniProtKB-UniRule"/>
</dbReference>
<dbReference type="CDD" id="cd10845">
    <property type="entry name" value="DSRM_RNAse_III_family"/>
    <property type="match status" value="1"/>
</dbReference>
<evidence type="ECO:0000256" key="7">
    <source>
        <dbReference type="ARBA" id="ARBA00022801"/>
    </source>
</evidence>
<comment type="cofactor">
    <cofactor evidence="9">
        <name>Mg(2+)</name>
        <dbReference type="ChEBI" id="CHEBI:18420"/>
    </cofactor>
</comment>
<feature type="binding site" evidence="9">
    <location>
        <position position="127"/>
    </location>
    <ligand>
        <name>Mg(2+)</name>
        <dbReference type="ChEBI" id="CHEBI:18420"/>
    </ligand>
</feature>
<dbReference type="eggNOG" id="COG0571">
    <property type="taxonomic scope" value="Bacteria"/>
</dbReference>
<dbReference type="GO" id="GO:0005737">
    <property type="term" value="C:cytoplasm"/>
    <property type="evidence" value="ECO:0007669"/>
    <property type="project" value="UniProtKB-SubCell"/>
</dbReference>
<proteinExistence type="inferred from homology"/>
<dbReference type="InterPro" id="IPR011907">
    <property type="entry name" value="RNase_III"/>
</dbReference>
<keyword evidence="9" id="KW-0963">Cytoplasm</keyword>
<feature type="binding site" evidence="9">
    <location>
        <position position="51"/>
    </location>
    <ligand>
        <name>Mg(2+)</name>
        <dbReference type="ChEBI" id="CHEBI:18420"/>
    </ligand>
</feature>
<keyword evidence="4 9" id="KW-0507">mRNA processing</keyword>
<keyword evidence="3 9" id="KW-0698">rRNA processing</keyword>
<dbReference type="Pfam" id="PF14622">
    <property type="entry name" value="Ribonucleas_3_3"/>
    <property type="match status" value="1"/>
</dbReference>
<dbReference type="Gene3D" id="3.30.160.20">
    <property type="match status" value="1"/>
</dbReference>
<dbReference type="InParanoid" id="E8MY41"/>
<dbReference type="Gene3D" id="1.10.1520.10">
    <property type="entry name" value="Ribonuclease III domain"/>
    <property type="match status" value="1"/>
</dbReference>
<dbReference type="PANTHER" id="PTHR11207:SF0">
    <property type="entry name" value="RIBONUCLEASE 3"/>
    <property type="match status" value="1"/>
</dbReference>
<keyword evidence="9" id="KW-0819">tRNA processing</keyword>
<dbReference type="PROSITE" id="PS00517">
    <property type="entry name" value="RNASE_3_1"/>
    <property type="match status" value="1"/>
</dbReference>
<keyword evidence="8 9" id="KW-0694">RNA-binding</keyword>
<evidence type="ECO:0000259" key="10">
    <source>
        <dbReference type="PROSITE" id="PS50137"/>
    </source>
</evidence>
<dbReference type="GO" id="GO:0008033">
    <property type="term" value="P:tRNA processing"/>
    <property type="evidence" value="ECO:0007669"/>
    <property type="project" value="UniProtKB-KW"/>
</dbReference>
<comment type="function">
    <text evidence="9">Digests double-stranded RNA. Involved in the processing of primary rRNA transcript to yield the immediate precursors to the large and small rRNAs (23S and 16S). Processes some mRNAs, and tRNAs when they are encoded in the rRNA operon. Processes pre-crRNA and tracrRNA of type II CRISPR loci if present in the organism.</text>
</comment>
<dbReference type="HAMAP" id="MF_00104">
    <property type="entry name" value="RNase_III"/>
    <property type="match status" value="1"/>
</dbReference>
<dbReference type="SMART" id="SM00358">
    <property type="entry name" value="DSRM"/>
    <property type="match status" value="1"/>
</dbReference>
<dbReference type="GO" id="GO:0004525">
    <property type="term" value="F:ribonuclease III activity"/>
    <property type="evidence" value="ECO:0007669"/>
    <property type="project" value="UniProtKB-UniRule"/>
</dbReference>
<dbReference type="SUPFAM" id="SSF69065">
    <property type="entry name" value="RNase III domain-like"/>
    <property type="match status" value="1"/>
</dbReference>
<accession>E8MY41</accession>
<reference evidence="12 13" key="1">
    <citation type="submission" date="2010-12" db="EMBL/GenBank/DDBJ databases">
        <title>Whole genome sequence of Anaerolinea thermophila UNI-1.</title>
        <authorList>
            <person name="Narita-Yamada S."/>
            <person name="Kishi E."/>
            <person name="Watanabe Y."/>
            <person name="Takasaki K."/>
            <person name="Ankai A."/>
            <person name="Oguchi A."/>
            <person name="Fukui S."/>
            <person name="Takahashi M."/>
            <person name="Yashiro I."/>
            <person name="Hosoyama A."/>
            <person name="Sekiguchi Y."/>
            <person name="Hanada S."/>
            <person name="Fujita N."/>
        </authorList>
    </citation>
    <scope>NUCLEOTIDE SEQUENCE [LARGE SCALE GENOMIC DNA]</scope>
    <source>
        <strain evidence="13">DSM 14523 / JCM 11388 / NBRC 100420 / UNI-1</strain>
    </source>
</reference>
<evidence type="ECO:0000313" key="13">
    <source>
        <dbReference type="Proteomes" id="UP000008922"/>
    </source>
</evidence>
<dbReference type="PROSITE" id="PS50142">
    <property type="entry name" value="RNASE_3_2"/>
    <property type="match status" value="1"/>
</dbReference>
<evidence type="ECO:0000256" key="1">
    <source>
        <dbReference type="ARBA" id="ARBA00000109"/>
    </source>
</evidence>
<feature type="domain" description="RNase III" evidence="11">
    <location>
        <begin position="10"/>
        <end position="138"/>
    </location>
</feature>
<keyword evidence="6 9" id="KW-0255">Endonuclease</keyword>
<feature type="active site" evidence="9">
    <location>
        <position position="55"/>
    </location>
</feature>
<dbReference type="GO" id="GO:0019843">
    <property type="term" value="F:rRNA binding"/>
    <property type="evidence" value="ECO:0007669"/>
    <property type="project" value="UniProtKB-KW"/>
</dbReference>
<dbReference type="InterPro" id="IPR036389">
    <property type="entry name" value="RNase_III_sf"/>
</dbReference>
<evidence type="ECO:0000256" key="9">
    <source>
        <dbReference type="HAMAP-Rule" id="MF_00104"/>
    </source>
</evidence>
<feature type="domain" description="DRBM" evidence="10">
    <location>
        <begin position="165"/>
        <end position="234"/>
    </location>
</feature>
<sequence>MNENALAESPQEFANRLGLSFKSFFLLSRALTHRSYLNEHPEAIEDNERLEFLGDAVLDFVVGAWLYNRYPDMPEGDLTRMRSVLVSTEQLSEFARKVDLGRALRLGKGETQAGGRDRPALLCDAFEAVIGAIYLDSGIEGVRRFIEPMLEKAADEILARQTIEDPKSMLQEWAQGQGFQAPRYIVRSSSGPEHSKQFEVDVLINGQIYGSGIGSSKQAATKAAAADALKRLGLLEE</sequence>
<comment type="subcellular location">
    <subcellularLocation>
        <location evidence="9">Cytoplasm</location>
    </subcellularLocation>
</comment>
<dbReference type="STRING" id="926569.ANT_22460"/>
<evidence type="ECO:0000256" key="8">
    <source>
        <dbReference type="ARBA" id="ARBA00022884"/>
    </source>
</evidence>
<dbReference type="GO" id="GO:0003725">
    <property type="term" value="F:double-stranded RNA binding"/>
    <property type="evidence" value="ECO:0007669"/>
    <property type="project" value="TreeGrafter"/>
</dbReference>
<dbReference type="InterPro" id="IPR014720">
    <property type="entry name" value="dsRBD_dom"/>
</dbReference>
<feature type="binding site" evidence="9">
    <location>
        <position position="124"/>
    </location>
    <ligand>
        <name>Mg(2+)</name>
        <dbReference type="ChEBI" id="CHEBI:18420"/>
    </ligand>
</feature>